<reference evidence="1" key="1">
    <citation type="submission" date="2021-05" db="EMBL/GenBank/DDBJ databases">
        <authorList>
            <person name="Pan Q."/>
            <person name="Jouanno E."/>
            <person name="Zahm M."/>
            <person name="Klopp C."/>
            <person name="Cabau C."/>
            <person name="Louis A."/>
            <person name="Berthelot C."/>
            <person name="Parey E."/>
            <person name="Roest Crollius H."/>
            <person name="Montfort J."/>
            <person name="Robinson-Rechavi M."/>
            <person name="Bouchez O."/>
            <person name="Lampietro C."/>
            <person name="Lopez Roques C."/>
            <person name="Donnadieu C."/>
            <person name="Postlethwait J."/>
            <person name="Bobe J."/>
            <person name="Dillon D."/>
            <person name="Chandos A."/>
            <person name="von Hippel F."/>
            <person name="Guiguen Y."/>
        </authorList>
    </citation>
    <scope>NUCLEOTIDE SEQUENCE</scope>
    <source>
        <strain evidence="1">YG-Jan2019</strain>
    </source>
</reference>
<protein>
    <submittedName>
        <fullName evidence="1">Uncharacterized protein</fullName>
    </submittedName>
</protein>
<evidence type="ECO:0000313" key="2">
    <source>
        <dbReference type="Proteomes" id="UP001157502"/>
    </source>
</evidence>
<name>A0ACC2GDA4_DALPE</name>
<evidence type="ECO:0000313" key="1">
    <source>
        <dbReference type="EMBL" id="KAJ8001435.1"/>
    </source>
</evidence>
<dbReference type="EMBL" id="CM055741">
    <property type="protein sequence ID" value="KAJ8001435.1"/>
    <property type="molecule type" value="Genomic_DNA"/>
</dbReference>
<sequence length="189" mass="21603">MDLAEYPGSESKPENLTFSTASETEPNVTVKEEEEEEEEEDGQLAVPEHLSGPIVTDVSKYNMIIKKEEEDDEEEEEEDEEDNDIADLEERRKSDPDYRPDGAEMYQLHHLKKKIPVKKLHPCPECGKVFDRPSHLERHEKTHTRIKKLAPDYPCAGRASLSRGTVTATSGHMRKGAQRRGRTFVQTVE</sequence>
<gene>
    <name evidence="1" type="ORF">DPEC_G00169470</name>
</gene>
<accession>A0ACC2GDA4</accession>
<dbReference type="Proteomes" id="UP001157502">
    <property type="component" value="Chromosome 14"/>
</dbReference>
<proteinExistence type="predicted"/>
<comment type="caution">
    <text evidence="1">The sequence shown here is derived from an EMBL/GenBank/DDBJ whole genome shotgun (WGS) entry which is preliminary data.</text>
</comment>
<organism evidence="1 2">
    <name type="scientific">Dallia pectoralis</name>
    <name type="common">Alaska blackfish</name>
    <dbReference type="NCBI Taxonomy" id="75939"/>
    <lineage>
        <taxon>Eukaryota</taxon>
        <taxon>Metazoa</taxon>
        <taxon>Chordata</taxon>
        <taxon>Craniata</taxon>
        <taxon>Vertebrata</taxon>
        <taxon>Euteleostomi</taxon>
        <taxon>Actinopterygii</taxon>
        <taxon>Neopterygii</taxon>
        <taxon>Teleostei</taxon>
        <taxon>Protacanthopterygii</taxon>
        <taxon>Esociformes</taxon>
        <taxon>Umbridae</taxon>
        <taxon>Dallia</taxon>
    </lineage>
</organism>
<keyword evidence="2" id="KW-1185">Reference proteome</keyword>